<evidence type="ECO:0000313" key="2">
    <source>
        <dbReference type="EMBL" id="GAU34487.1"/>
    </source>
</evidence>
<sequence>MIRRILMKRVLEVHAGAGEEVDGLDDPDDGEEQFDGLDVPHYAGEDVDGLDELDVDGYDVEMYGGQVYGDDDDPLDIIASSFVYDHIFAESEDEDADFATEDEYEAGSPGGGGGSESSSD</sequence>
<keyword evidence="3" id="KW-1185">Reference proteome</keyword>
<feature type="compositionally biased region" description="Gly residues" evidence="1">
    <location>
        <begin position="108"/>
        <end position="120"/>
    </location>
</feature>
<evidence type="ECO:0000256" key="1">
    <source>
        <dbReference type="SAM" id="MobiDB-lite"/>
    </source>
</evidence>
<dbReference type="AlphaFoldDB" id="A0A2Z6NWS0"/>
<feature type="region of interest" description="Disordered" evidence="1">
    <location>
        <begin position="17"/>
        <end position="42"/>
    </location>
</feature>
<feature type="compositionally biased region" description="Acidic residues" evidence="1">
    <location>
        <begin position="93"/>
        <end position="105"/>
    </location>
</feature>
<accession>A0A2Z6NWS0</accession>
<protein>
    <submittedName>
        <fullName evidence="2">Uncharacterized protein</fullName>
    </submittedName>
</protein>
<proteinExistence type="predicted"/>
<gene>
    <name evidence="2" type="ORF">TSUD_387990</name>
</gene>
<reference evidence="3" key="1">
    <citation type="journal article" date="2017" name="Front. Plant Sci.">
        <title>Climate Clever Clovers: New Paradigm to Reduce the Environmental Footprint of Ruminants by Breeding Low Methanogenic Forages Utilizing Haplotype Variation.</title>
        <authorList>
            <person name="Kaur P."/>
            <person name="Appels R."/>
            <person name="Bayer P.E."/>
            <person name="Keeble-Gagnere G."/>
            <person name="Wang J."/>
            <person name="Hirakawa H."/>
            <person name="Shirasawa K."/>
            <person name="Vercoe P."/>
            <person name="Stefanova K."/>
            <person name="Durmic Z."/>
            <person name="Nichols P."/>
            <person name="Revell C."/>
            <person name="Isobe S.N."/>
            <person name="Edwards D."/>
            <person name="Erskine W."/>
        </authorList>
    </citation>
    <scope>NUCLEOTIDE SEQUENCE [LARGE SCALE GENOMIC DNA]</scope>
    <source>
        <strain evidence="3">cv. Daliak</strain>
    </source>
</reference>
<name>A0A2Z6NWS0_TRISU</name>
<organism evidence="2 3">
    <name type="scientific">Trifolium subterraneum</name>
    <name type="common">Subterranean clover</name>
    <dbReference type="NCBI Taxonomy" id="3900"/>
    <lineage>
        <taxon>Eukaryota</taxon>
        <taxon>Viridiplantae</taxon>
        <taxon>Streptophyta</taxon>
        <taxon>Embryophyta</taxon>
        <taxon>Tracheophyta</taxon>
        <taxon>Spermatophyta</taxon>
        <taxon>Magnoliopsida</taxon>
        <taxon>eudicotyledons</taxon>
        <taxon>Gunneridae</taxon>
        <taxon>Pentapetalae</taxon>
        <taxon>rosids</taxon>
        <taxon>fabids</taxon>
        <taxon>Fabales</taxon>
        <taxon>Fabaceae</taxon>
        <taxon>Papilionoideae</taxon>
        <taxon>50 kb inversion clade</taxon>
        <taxon>NPAAA clade</taxon>
        <taxon>Hologalegina</taxon>
        <taxon>IRL clade</taxon>
        <taxon>Trifolieae</taxon>
        <taxon>Trifolium</taxon>
    </lineage>
</organism>
<feature type="region of interest" description="Disordered" evidence="1">
    <location>
        <begin position="93"/>
        <end position="120"/>
    </location>
</feature>
<dbReference type="EMBL" id="DF973557">
    <property type="protein sequence ID" value="GAU34487.1"/>
    <property type="molecule type" value="Genomic_DNA"/>
</dbReference>
<evidence type="ECO:0000313" key="3">
    <source>
        <dbReference type="Proteomes" id="UP000242715"/>
    </source>
</evidence>
<feature type="compositionally biased region" description="Acidic residues" evidence="1">
    <location>
        <begin position="19"/>
        <end position="35"/>
    </location>
</feature>
<dbReference type="Proteomes" id="UP000242715">
    <property type="component" value="Unassembled WGS sequence"/>
</dbReference>